<organism evidence="2 3">
    <name type="scientific">Kribbella albertanoniae</name>
    <dbReference type="NCBI Taxonomy" id="1266829"/>
    <lineage>
        <taxon>Bacteria</taxon>
        <taxon>Bacillati</taxon>
        <taxon>Actinomycetota</taxon>
        <taxon>Actinomycetes</taxon>
        <taxon>Propionibacteriales</taxon>
        <taxon>Kribbellaceae</taxon>
        <taxon>Kribbella</taxon>
    </lineage>
</organism>
<reference evidence="2 3" key="1">
    <citation type="submission" date="2019-03" db="EMBL/GenBank/DDBJ databases">
        <title>Draft genome sequences of novel Actinobacteria.</title>
        <authorList>
            <person name="Sahin N."/>
            <person name="Ay H."/>
            <person name="Saygin H."/>
        </authorList>
    </citation>
    <scope>NUCLEOTIDE SEQUENCE [LARGE SCALE GENOMIC DNA]</scope>
    <source>
        <strain evidence="2 3">JCM 30547</strain>
    </source>
</reference>
<dbReference type="InterPro" id="IPR024983">
    <property type="entry name" value="CHAT_dom"/>
</dbReference>
<dbReference type="OrthoDB" id="4492931at2"/>
<comment type="caution">
    <text evidence="2">The sequence shown here is derived from an EMBL/GenBank/DDBJ whole genome shotgun (WGS) entry which is preliminary data.</text>
</comment>
<feature type="domain" description="CHAT" evidence="1">
    <location>
        <begin position="494"/>
        <end position="703"/>
    </location>
</feature>
<dbReference type="EMBL" id="SMKA01000344">
    <property type="protein sequence ID" value="TDC15289.1"/>
    <property type="molecule type" value="Genomic_DNA"/>
</dbReference>
<proteinExistence type="predicted"/>
<protein>
    <submittedName>
        <fullName evidence="2">CHAT domain-containing protein</fullName>
    </submittedName>
</protein>
<evidence type="ECO:0000259" key="1">
    <source>
        <dbReference type="Pfam" id="PF12770"/>
    </source>
</evidence>
<sequence>MRERLLKAIAAKLTESAGIVPIDELGPADQDDLRAVARLFESIDRGPVYRSTIEHVTTVLDEAFMGRPLPTITRTIIASLLTESARHLTEMGRNDEATAARRAAGQIRPGTADRSIVYLLSAWPKAEIHTMPPLLAGAVARALLVEVDSASRRTERGAVLYAAIHTAHSTANQDLLRRALAQLASTPVSDGYRVVQSLYEAQIAQLEARFDDHQDLVNRARSQFASISTRDPAYALAQGLVLVEDRRDALAAGASIDGESLVNRAAAAARRRDWPEAALAYERAMAAENSGASRAAYRLFAEFFRLEGELLPDPAAVLASLERLAADHVSRSRTVIDSESYFVRLQKHAIGLVDSDPSSTSGSVAAQVVDFAAEIRHGVVIDHRRPNPFMATAAAADLAMFDLLSLDAEVVDHDTARARFPDCTILWVSLNEADTGDSVVVCTLSPGRSTVEVRSTDLGSYGSGAVRGALGQNSERSNPEQIEYLADLLFQDLAEERVIVVPDAAGWELPWQRLAPDAVRELVIAPSLAASLRMREAVLPGRPRVIGVFDDDLPGAMVELRVLSELAEQGLADVTRVRSVEELRSCLARENFDLLTIAVHGTTGDGFEYRMLIPDDVKSPAAMLSMKLPPVVVLGCCWSARSAMTRSSVAASLGCLAAGSSTVIGGVWAIDDLVAAELLTRTYTRAFSGTPLAAAFRSAYLSLDPVTQRPQAAGLNLLGRF</sequence>
<dbReference type="RefSeq" id="WP_132415100.1">
    <property type="nucleotide sequence ID" value="NZ_SMKA01000344.1"/>
</dbReference>
<dbReference type="AlphaFoldDB" id="A0A4R4P0D7"/>
<dbReference type="Proteomes" id="UP000295075">
    <property type="component" value="Unassembled WGS sequence"/>
</dbReference>
<name>A0A4R4P0D7_9ACTN</name>
<accession>A0A4R4P0D7</accession>
<dbReference type="Pfam" id="PF12770">
    <property type="entry name" value="CHAT"/>
    <property type="match status" value="1"/>
</dbReference>
<gene>
    <name evidence="2" type="ORF">E1261_40675</name>
</gene>
<evidence type="ECO:0000313" key="2">
    <source>
        <dbReference type="EMBL" id="TDC15289.1"/>
    </source>
</evidence>
<keyword evidence="3" id="KW-1185">Reference proteome</keyword>
<evidence type="ECO:0000313" key="3">
    <source>
        <dbReference type="Proteomes" id="UP000295075"/>
    </source>
</evidence>